<proteinExistence type="predicted"/>
<dbReference type="AlphaFoldDB" id="A0A5D2VUM1"/>
<evidence type="ECO:0000256" key="1">
    <source>
        <dbReference type="SAM" id="SignalP"/>
    </source>
</evidence>
<feature type="signal peptide" evidence="1">
    <location>
        <begin position="1"/>
        <end position="20"/>
    </location>
</feature>
<evidence type="ECO:0000313" key="3">
    <source>
        <dbReference type="Proteomes" id="UP000323597"/>
    </source>
</evidence>
<keyword evidence="3" id="KW-1185">Reference proteome</keyword>
<name>A0A5D2VUM1_GOSMU</name>
<evidence type="ECO:0008006" key="4">
    <source>
        <dbReference type="Google" id="ProtNLM"/>
    </source>
</evidence>
<accession>A0A5D2VUM1</accession>
<protein>
    <recommendedName>
        <fullName evidence="4">Secreted protein</fullName>
    </recommendedName>
</protein>
<reference evidence="2 3" key="1">
    <citation type="submission" date="2019-07" db="EMBL/GenBank/DDBJ databases">
        <title>WGS assembly of Gossypium mustelinum.</title>
        <authorList>
            <person name="Chen Z.J."/>
            <person name="Sreedasyam A."/>
            <person name="Ando A."/>
            <person name="Song Q."/>
            <person name="De L."/>
            <person name="Hulse-Kemp A."/>
            <person name="Ding M."/>
            <person name="Ye W."/>
            <person name="Kirkbride R."/>
            <person name="Jenkins J."/>
            <person name="Plott C."/>
            <person name="Lovell J."/>
            <person name="Lin Y.-M."/>
            <person name="Vaughn R."/>
            <person name="Liu B."/>
            <person name="Li W."/>
            <person name="Simpson S."/>
            <person name="Scheffler B."/>
            <person name="Saski C."/>
            <person name="Grover C."/>
            <person name="Hu G."/>
            <person name="Conover J."/>
            <person name="Carlson J."/>
            <person name="Shu S."/>
            <person name="Boston L."/>
            <person name="Williams M."/>
            <person name="Peterson D."/>
            <person name="Mcgee K."/>
            <person name="Jones D."/>
            <person name="Wendel J."/>
            <person name="Stelly D."/>
            <person name="Grimwood J."/>
            <person name="Schmutz J."/>
        </authorList>
    </citation>
    <scope>NUCLEOTIDE SEQUENCE [LARGE SCALE GENOMIC DNA]</scope>
    <source>
        <strain evidence="2">1408120.09</strain>
    </source>
</reference>
<feature type="chain" id="PRO_5022765172" description="Secreted protein" evidence="1">
    <location>
        <begin position="21"/>
        <end position="73"/>
    </location>
</feature>
<dbReference type="Proteomes" id="UP000323597">
    <property type="component" value="Chromosome D02"/>
</dbReference>
<sequence>MMIRLRLVLWSVGGPVTTVGGSTAQLDEQNQLFPPGCIICSNTILGKRIKDFPLKSRELCDTQPGLISTVLVQ</sequence>
<evidence type="ECO:0000313" key="2">
    <source>
        <dbReference type="EMBL" id="TYI92985.1"/>
    </source>
</evidence>
<keyword evidence="1" id="KW-0732">Signal</keyword>
<organism evidence="2 3">
    <name type="scientific">Gossypium mustelinum</name>
    <name type="common">Cotton</name>
    <name type="synonym">Gossypium caicoense</name>
    <dbReference type="NCBI Taxonomy" id="34275"/>
    <lineage>
        <taxon>Eukaryota</taxon>
        <taxon>Viridiplantae</taxon>
        <taxon>Streptophyta</taxon>
        <taxon>Embryophyta</taxon>
        <taxon>Tracheophyta</taxon>
        <taxon>Spermatophyta</taxon>
        <taxon>Magnoliopsida</taxon>
        <taxon>eudicotyledons</taxon>
        <taxon>Gunneridae</taxon>
        <taxon>Pentapetalae</taxon>
        <taxon>rosids</taxon>
        <taxon>malvids</taxon>
        <taxon>Malvales</taxon>
        <taxon>Malvaceae</taxon>
        <taxon>Malvoideae</taxon>
        <taxon>Gossypium</taxon>
    </lineage>
</organism>
<gene>
    <name evidence="2" type="ORF">E1A91_D02G107500v1</name>
</gene>
<dbReference type="EMBL" id="CM017650">
    <property type="protein sequence ID" value="TYI92985.1"/>
    <property type="molecule type" value="Genomic_DNA"/>
</dbReference>